<name>A4H5A8_LEIBR</name>
<proteinExistence type="predicted"/>
<dbReference type="RefSeq" id="XP_001562103.2">
    <property type="nucleotide sequence ID" value="XM_001562053.2"/>
</dbReference>
<reference evidence="2 3" key="2">
    <citation type="journal article" date="2011" name="Genome Res.">
        <title>Chromosome and gene copy number variation allow major structural change between species and strains of Leishmania.</title>
        <authorList>
            <person name="Rogers M.B."/>
            <person name="Hilley J.D."/>
            <person name="Dickens N.J."/>
            <person name="Wilkes J."/>
            <person name="Bates P.A."/>
            <person name="Depledge D.P."/>
            <person name="Harris D."/>
            <person name="Her Y."/>
            <person name="Herzyk P."/>
            <person name="Imamura H."/>
            <person name="Otto T.D."/>
            <person name="Sanders M."/>
            <person name="Seeger K."/>
            <person name="Dujardin J.C."/>
            <person name="Berriman M."/>
            <person name="Smith D.F."/>
            <person name="Hertz-Fowler C."/>
            <person name="Mottram J.C."/>
        </authorList>
    </citation>
    <scope>NUCLEOTIDE SEQUENCE [LARGE SCALE GENOMIC DNA]</scope>
    <source>
        <strain evidence="2 3">MHOM/BR/75/M2904</strain>
    </source>
</reference>
<dbReference type="AlphaFoldDB" id="A4H5A8"/>
<sequence length="580" mass="60704">MTTTTTQYTRSAILAWANDVLETSYTTFQDIPSHEVGLLLYGIFLGSTSRGNATASGLEDAAATATSASVPLLTEAQLHTHHQRHKATCMRYLQLLQFPSTPSPTTPANTAPPAPPAVAAITWTTAEASASTPGRTSASALPLFPDGHHVVTSAVAQQRNAEHVLALIRALSAEEVELLRAEAKDSPARGGGNTANAVLLLGSSMTPEAWLSGGAFVEELKLWRWVRLMAERHRISPRAIRRTIRAYLQHEGGSVVSVVPAPAKEAHTSPPSCAQSRGASPAPQSPTFVSEMRNVAEVALGEVRGGPLPSKSTQALPEEVSGDPAFQEIKRMRPEMLSSTSPLPANPAAATTAAITGPATLSLTPLVGPVSPAHVLFSPIKEVAATEDGARPDDCNATSLSWAIPDSSLHSTSTAAITSYVAQATELQAALRSAQVALENELTLHRAQQQQQPLRLPTCASGSTSPRSSGGDILDGAGAVRKVAQLLAPATNPSDAQESLCRQHMVNTVFAKTLGGRGDSSPSSPVPDALTCDVCPSIMAHAIQCNLTAIDDLENVRARAIAACLKKDPVTLLATLQSIV</sequence>
<feature type="region of interest" description="Disordered" evidence="1">
    <location>
        <begin position="263"/>
        <end position="286"/>
    </location>
</feature>
<accession>A4H5A8</accession>
<dbReference type="InParanoid" id="A4H5A8"/>
<dbReference type="EMBL" id="FR798982">
    <property type="protein sequence ID" value="CAM37130.2"/>
    <property type="molecule type" value="Genomic_DNA"/>
</dbReference>
<feature type="region of interest" description="Disordered" evidence="1">
    <location>
        <begin position="448"/>
        <end position="474"/>
    </location>
</feature>
<evidence type="ECO:0000313" key="3">
    <source>
        <dbReference type="Proteomes" id="UP000007258"/>
    </source>
</evidence>
<organism evidence="2 3">
    <name type="scientific">Leishmania braziliensis</name>
    <dbReference type="NCBI Taxonomy" id="5660"/>
    <lineage>
        <taxon>Eukaryota</taxon>
        <taxon>Discoba</taxon>
        <taxon>Euglenozoa</taxon>
        <taxon>Kinetoplastea</taxon>
        <taxon>Metakinetoplastina</taxon>
        <taxon>Trypanosomatida</taxon>
        <taxon>Trypanosomatidae</taxon>
        <taxon>Leishmaniinae</taxon>
        <taxon>Leishmania</taxon>
        <taxon>Leishmania braziliensis species complex</taxon>
    </lineage>
</organism>
<keyword evidence="3" id="KW-1185">Reference proteome</keyword>
<gene>
    <name evidence="2" type="ORF">LBRM_08_0420</name>
</gene>
<reference evidence="2 3" key="1">
    <citation type="journal article" date="2007" name="Nat. Genet.">
        <title>Comparative genomic analysis of three Leishmania species that cause diverse human disease.</title>
        <authorList>
            <person name="Peacock C.S."/>
            <person name="Seeger K."/>
            <person name="Harris D."/>
            <person name="Murphy L."/>
            <person name="Ruiz J.C."/>
            <person name="Quail M.A."/>
            <person name="Peters N."/>
            <person name="Adlem E."/>
            <person name="Tivey A."/>
            <person name="Aslett M."/>
            <person name="Kerhornou A."/>
            <person name="Ivens A."/>
            <person name="Fraser A."/>
            <person name="Rajandream M.A."/>
            <person name="Carver T."/>
            <person name="Norbertczak H."/>
            <person name="Chillingworth T."/>
            <person name="Hance Z."/>
            <person name="Jagels K."/>
            <person name="Moule S."/>
            <person name="Ormond D."/>
            <person name="Rutter S."/>
            <person name="Squares R."/>
            <person name="Whitehead S."/>
            <person name="Rabbinowitsch E."/>
            <person name="Arrowsmith C."/>
            <person name="White B."/>
            <person name="Thurston S."/>
            <person name="Bringaud F."/>
            <person name="Baldauf S.L."/>
            <person name="Faulconbridge A."/>
            <person name="Jeffares D."/>
            <person name="Depledge D.P."/>
            <person name="Oyola S.O."/>
            <person name="Hilley J.D."/>
            <person name="Brito L.O."/>
            <person name="Tosi L.R."/>
            <person name="Barrell B."/>
            <person name="Cruz A.K."/>
            <person name="Mottram J.C."/>
            <person name="Smith D.F."/>
            <person name="Berriman M."/>
        </authorList>
    </citation>
    <scope>NUCLEOTIDE SEQUENCE [LARGE SCALE GENOMIC DNA]</scope>
    <source>
        <strain evidence="2 3">MHOM/BR/75/M2904</strain>
    </source>
</reference>
<evidence type="ECO:0000256" key="1">
    <source>
        <dbReference type="SAM" id="MobiDB-lite"/>
    </source>
</evidence>
<dbReference type="VEuPathDB" id="TriTrypDB:LbrM.08.0420"/>
<dbReference type="GeneID" id="5413030"/>
<evidence type="ECO:0000313" key="2">
    <source>
        <dbReference type="EMBL" id="CAM37130.2"/>
    </source>
</evidence>
<feature type="compositionally biased region" description="Polar residues" evidence="1">
    <location>
        <begin position="269"/>
        <end position="278"/>
    </location>
</feature>
<dbReference type="Proteomes" id="UP000007258">
    <property type="component" value="Chromosome 8"/>
</dbReference>
<dbReference type="KEGG" id="lbz:LBRM_08_0420"/>
<protein>
    <submittedName>
        <fullName evidence="2">Uncharacterized protein</fullName>
    </submittedName>
</protein>